<evidence type="ECO:0000313" key="1">
    <source>
        <dbReference type="EMBL" id="PME28992.1"/>
    </source>
</evidence>
<dbReference type="Proteomes" id="UP000235554">
    <property type="component" value="Unassembled WGS sequence"/>
</dbReference>
<proteinExistence type="predicted"/>
<sequence length="90" mass="10104">MPLLHSIFIYIGEDAMKSHSITQPNLELNSLQRTQSPMELESLQKIFAQSMDFSFKKIKTDTRIAMLDGAADSLSKALKANIKQTDGINF</sequence>
<evidence type="ECO:0000313" key="5">
    <source>
        <dbReference type="Proteomes" id="UP000235554"/>
    </source>
</evidence>
<name>A0A2J6UC83_9VIBR</name>
<reference evidence="1 6" key="3">
    <citation type="journal article" date="2018" name="Nature">
        <title>A major lineage of non-tailed dsDNA viruses as unrecognized killers of marine bacteria.</title>
        <authorList>
            <person name="Kauffman K.M."/>
            <person name="Hussain F.A."/>
            <person name="Yang J."/>
            <person name="Arevalo P."/>
            <person name="Brown J.M."/>
            <person name="Chang W.K."/>
            <person name="VanInsberghe D."/>
            <person name="Elsherbini J."/>
            <person name="Sharma R.S."/>
            <person name="Cutler M.B."/>
            <person name="Kelly L."/>
            <person name="Polz M.F."/>
        </authorList>
    </citation>
    <scope>NUCLEOTIDE SEQUENCE [LARGE SCALE GENOMIC DNA]</scope>
    <source>
        <strain evidence="3">10N.261.48.A1</strain>
        <strain evidence="2">10N.261.52.F7</strain>
        <strain evidence="1 6">10N.286.55.E1</strain>
    </source>
</reference>
<dbReference type="AlphaFoldDB" id="A0A2J6UC83"/>
<dbReference type="EMBL" id="MCZJ01000044">
    <property type="protein sequence ID" value="PMM55607.1"/>
    <property type="molecule type" value="Genomic_DNA"/>
</dbReference>
<organism evidence="1 6">
    <name type="scientific">Vibrio lentus</name>
    <dbReference type="NCBI Taxonomy" id="136468"/>
    <lineage>
        <taxon>Bacteria</taxon>
        <taxon>Pseudomonadati</taxon>
        <taxon>Pseudomonadota</taxon>
        <taxon>Gammaproteobacteria</taxon>
        <taxon>Vibrionales</taxon>
        <taxon>Vibrionaceae</taxon>
        <taxon>Vibrio</taxon>
    </lineage>
</organism>
<evidence type="ECO:0000313" key="4">
    <source>
        <dbReference type="Proteomes" id="UP000235385"/>
    </source>
</evidence>
<keyword evidence="6" id="KW-1185">Reference proteome</keyword>
<evidence type="ECO:0000313" key="2">
    <source>
        <dbReference type="EMBL" id="PMK41960.1"/>
    </source>
</evidence>
<protein>
    <submittedName>
        <fullName evidence="1">Uncharacterized protein</fullName>
    </submittedName>
</protein>
<gene>
    <name evidence="3" type="ORF">BCT50_10660</name>
    <name evidence="2" type="ORF">BCT99_07075</name>
    <name evidence="1" type="ORF">BCV38_21655</name>
</gene>
<evidence type="ECO:0000313" key="3">
    <source>
        <dbReference type="EMBL" id="PMM55607.1"/>
    </source>
</evidence>
<reference evidence="1" key="2">
    <citation type="submission" date="2016-07" db="EMBL/GenBank/DDBJ databases">
        <authorList>
            <person name="Kauffman K."/>
            <person name="Arevalo P."/>
            <person name="Polz M.F."/>
        </authorList>
    </citation>
    <scope>NUCLEOTIDE SEQUENCE</scope>
    <source>
        <strain evidence="3">10N.261.48.A1</strain>
        <strain evidence="2">10N.261.52.F7</strain>
        <strain evidence="1">10N.286.55.E1</strain>
    </source>
</reference>
<evidence type="ECO:0000313" key="6">
    <source>
        <dbReference type="Proteomes" id="UP000239763"/>
    </source>
</evidence>
<comment type="caution">
    <text evidence="1">The sequence shown here is derived from an EMBL/GenBank/DDBJ whole genome shotgun (WGS) entry which is preliminary data.</text>
</comment>
<dbReference type="EMBL" id="MCSB01000014">
    <property type="protein sequence ID" value="PME28992.1"/>
    <property type="molecule type" value="Genomic_DNA"/>
</dbReference>
<accession>A0A2J6UC83</accession>
<reference evidence="4 5" key="1">
    <citation type="submission" date="2016-07" db="EMBL/GenBank/DDBJ databases">
        <title>Nontailed viruses are major unrecognized killers of bacteria in the ocean.</title>
        <authorList>
            <person name="Kauffman K."/>
            <person name="Hussain F."/>
            <person name="Yang J."/>
            <person name="Arevalo P."/>
            <person name="Brown J."/>
            <person name="Cutler M."/>
            <person name="Kelly L."/>
            <person name="Polz M.F."/>
        </authorList>
    </citation>
    <scope>NUCLEOTIDE SEQUENCE [LARGE SCALE GENOMIC DNA]</scope>
    <source>
        <strain evidence="5">10N.261.48.A1</strain>
        <strain evidence="4">10N.261.52.F7</strain>
    </source>
</reference>
<dbReference type="Proteomes" id="UP000239763">
    <property type="component" value="Unassembled WGS sequence"/>
</dbReference>
<dbReference type="EMBL" id="MCXM01000046">
    <property type="protein sequence ID" value="PMK41960.1"/>
    <property type="molecule type" value="Genomic_DNA"/>
</dbReference>